<dbReference type="InterPro" id="IPR043502">
    <property type="entry name" value="DNA/RNA_pol_sf"/>
</dbReference>
<evidence type="ECO:0000259" key="4">
    <source>
        <dbReference type="PROSITE" id="PS50507"/>
    </source>
</evidence>
<accession>A0A1L3KLH0</accession>
<dbReference type="SUPFAM" id="SSF56672">
    <property type="entry name" value="DNA/RNA polymerases"/>
    <property type="match status" value="1"/>
</dbReference>
<organism evidence="5">
    <name type="scientific">Hubei partiti-like virus 33</name>
    <dbReference type="NCBI Taxonomy" id="1923040"/>
    <lineage>
        <taxon>Viruses</taxon>
        <taxon>Riboviria</taxon>
    </lineage>
</organism>
<reference evidence="5" key="1">
    <citation type="journal article" date="2016" name="Nature">
        <title>Redefining the invertebrate RNA virosphere.</title>
        <authorList>
            <person name="Shi M."/>
            <person name="Lin X.D."/>
            <person name="Tian J.H."/>
            <person name="Chen L.J."/>
            <person name="Chen X."/>
            <person name="Li C.X."/>
            <person name="Qin X.C."/>
            <person name="Li J."/>
            <person name="Cao J.P."/>
            <person name="Eden J.S."/>
            <person name="Buchmann J."/>
            <person name="Wang W."/>
            <person name="Xu J."/>
            <person name="Holmes E.C."/>
            <person name="Zhang Y.Z."/>
        </authorList>
    </citation>
    <scope>NUCLEOTIDE SEQUENCE</scope>
    <source>
        <strain evidence="5">QCM951148</strain>
    </source>
</reference>
<dbReference type="PROSITE" id="PS50507">
    <property type="entry name" value="RDRP_SSRNA_POS"/>
    <property type="match status" value="1"/>
</dbReference>
<dbReference type="InterPro" id="IPR043128">
    <property type="entry name" value="Rev_trsase/Diguanyl_cyclase"/>
</dbReference>
<sequence length="476" mass="55056">MPVKFLSKCRGFGCRPNITHISPYAVAFFGETDVPMRTRLRFELIKRDMLEMGSNEHIIDTTDVCWRMAYTQAVKEFSFPRQVQPYHLGDIFKMPLECRRSSPGLPWREWYRTRGEVMDDKAATNSIRWFWHRIKNGEVVSPPDCCVLYRAHIESDDATPKIRAVYGYPTTITLCEAQFALPLIKGYQKYKTPIAYGYDMILGGALKLRRELCFYKHYGCFDFSKFDKTVSEQMIDAAFSILFSNIDFFKYATTGIPDAIRLVRAWDYLIDYFKNCTLRLSNGERWLKSGGVPSGSYFTQLVDSIVNYLVIVYSWLKVYKRPPQYIKVFGDDSVVADDQPISKYAIAECVEGLGMIINPQKSLCTDSVDKVEFLGFCIRGGFPHRSHKKWLSSLYHPEFDDRSIADFQSRALGLYYANHGVDTEFSSMCRYVIQSGPFVINVSRDIRRFLLSIGIDPDHISPNLPSDHEMMFRLMR</sequence>
<evidence type="ECO:0000256" key="3">
    <source>
        <dbReference type="ARBA" id="ARBA00022953"/>
    </source>
</evidence>
<dbReference type="GO" id="GO:0006351">
    <property type="term" value="P:DNA-templated transcription"/>
    <property type="evidence" value="ECO:0007669"/>
    <property type="project" value="InterPro"/>
</dbReference>
<evidence type="ECO:0000256" key="1">
    <source>
        <dbReference type="ARBA" id="ARBA00022679"/>
    </source>
</evidence>
<dbReference type="EMBL" id="KX884109">
    <property type="protein sequence ID" value="APG78222.1"/>
    <property type="molecule type" value="Genomic_RNA"/>
</dbReference>
<evidence type="ECO:0000313" key="5">
    <source>
        <dbReference type="EMBL" id="APG78222.1"/>
    </source>
</evidence>
<proteinExistence type="predicted"/>
<keyword evidence="1" id="KW-0808">Transferase</keyword>
<feature type="domain" description="RdRp catalytic" evidence="4">
    <location>
        <begin position="216"/>
        <end position="345"/>
    </location>
</feature>
<protein>
    <submittedName>
        <fullName evidence="5">RdRp</fullName>
    </submittedName>
</protein>
<dbReference type="GO" id="GO:0003968">
    <property type="term" value="F:RNA-directed RNA polymerase activity"/>
    <property type="evidence" value="ECO:0007669"/>
    <property type="project" value="InterPro"/>
</dbReference>
<dbReference type="Gene3D" id="3.30.70.270">
    <property type="match status" value="1"/>
</dbReference>
<evidence type="ECO:0000256" key="2">
    <source>
        <dbReference type="ARBA" id="ARBA00022695"/>
    </source>
</evidence>
<dbReference type="GO" id="GO:0039694">
    <property type="term" value="P:viral RNA genome replication"/>
    <property type="evidence" value="ECO:0007669"/>
    <property type="project" value="InterPro"/>
</dbReference>
<dbReference type="Pfam" id="PF00680">
    <property type="entry name" value="RdRP_1"/>
    <property type="match status" value="1"/>
</dbReference>
<dbReference type="GO" id="GO:0003723">
    <property type="term" value="F:RNA binding"/>
    <property type="evidence" value="ECO:0007669"/>
    <property type="project" value="InterPro"/>
</dbReference>
<dbReference type="InterPro" id="IPR001205">
    <property type="entry name" value="RNA-dir_pol_C"/>
</dbReference>
<name>A0A1L3KLH0_9VIRU</name>
<dbReference type="InterPro" id="IPR007094">
    <property type="entry name" value="RNA-dir_pol_PSvirus"/>
</dbReference>
<keyword evidence="2" id="KW-0548">Nucleotidyltransferase</keyword>
<keyword evidence="3" id="KW-0693">Viral RNA replication</keyword>